<comment type="caution">
    <text evidence="3">The sequence shown here is derived from an EMBL/GenBank/DDBJ whole genome shotgun (WGS) entry which is preliminary data.</text>
</comment>
<name>A0AAD3CPQ9_9STRA</name>
<feature type="domain" description="Methyltransferase FkbM" evidence="2">
    <location>
        <begin position="162"/>
        <end position="330"/>
    </location>
</feature>
<dbReference type="GO" id="GO:0006888">
    <property type="term" value="P:endoplasmic reticulum to Golgi vesicle-mediated transport"/>
    <property type="evidence" value="ECO:0007669"/>
    <property type="project" value="TreeGrafter"/>
</dbReference>
<dbReference type="AlphaFoldDB" id="A0AAD3CPQ9"/>
<evidence type="ECO:0000313" key="3">
    <source>
        <dbReference type="EMBL" id="GFH49792.1"/>
    </source>
</evidence>
<dbReference type="InterPro" id="IPR053202">
    <property type="entry name" value="EGF_Rcpt_Signaling_Reg"/>
</dbReference>
<dbReference type="GO" id="GO:0005886">
    <property type="term" value="C:plasma membrane"/>
    <property type="evidence" value="ECO:0007669"/>
    <property type="project" value="TreeGrafter"/>
</dbReference>
<dbReference type="Proteomes" id="UP001054902">
    <property type="component" value="Unassembled WGS sequence"/>
</dbReference>
<reference evidence="3 4" key="1">
    <citation type="journal article" date="2021" name="Sci. Rep.">
        <title>The genome of the diatom Chaetoceros tenuissimus carries an ancient integrated fragment of an extant virus.</title>
        <authorList>
            <person name="Hongo Y."/>
            <person name="Kimura K."/>
            <person name="Takaki Y."/>
            <person name="Yoshida Y."/>
            <person name="Baba S."/>
            <person name="Kobayashi G."/>
            <person name="Nagasaki K."/>
            <person name="Hano T."/>
            <person name="Tomaru Y."/>
        </authorList>
    </citation>
    <scope>NUCLEOTIDE SEQUENCE [LARGE SCALE GENOMIC DNA]</scope>
    <source>
        <strain evidence="3 4">NIES-3715</strain>
    </source>
</reference>
<gene>
    <name evidence="3" type="ORF">CTEN210_06268</name>
</gene>
<dbReference type="GO" id="GO:0031902">
    <property type="term" value="C:late endosome membrane"/>
    <property type="evidence" value="ECO:0007669"/>
    <property type="project" value="TreeGrafter"/>
</dbReference>
<evidence type="ECO:0000313" key="4">
    <source>
        <dbReference type="Proteomes" id="UP001054902"/>
    </source>
</evidence>
<accession>A0AAD3CPQ9</accession>
<protein>
    <recommendedName>
        <fullName evidence="2">Methyltransferase FkbM domain-containing protein</fullName>
    </recommendedName>
</protein>
<sequence>MTSNTSCNKQKKVFLVALVVSCLLYAIQFQGEQYQFLRSLYKDMKSASTDVLLGSKNCSTGENSTSSSLPASTSSSSSGSIMMTSMTYQERLERYKQRYNYHLPTTYFNHALREEICGPAPNYTKFFQLGLKQRSGDGEDKVIYELFFKNTTSIERGTAVEMGAYNGIQQSNSRFFDVCLGWDNLLIEGMPKTYEQLLVNRPQAHRMNYAPSCTEEEEMANKTIKFDNYPMTNAGVSGAANVTTTYSAKNWTVDVPCGPLTPVLLDMFPNGHVTFFSLDAEGSEPYVVKNIDFKRIFIEVMIIEHANNFCNRFACESRDRFRKMMDDEGYIRFTKLVRKSDLYIHPKSKYLGVLLENPTYKAMYDCFMTNKNGKNIIPRAATRGAC</sequence>
<dbReference type="GO" id="GO:0005789">
    <property type="term" value="C:endoplasmic reticulum membrane"/>
    <property type="evidence" value="ECO:0007669"/>
    <property type="project" value="TreeGrafter"/>
</dbReference>
<feature type="region of interest" description="Disordered" evidence="1">
    <location>
        <begin position="59"/>
        <end position="80"/>
    </location>
</feature>
<feature type="compositionally biased region" description="Low complexity" evidence="1">
    <location>
        <begin position="64"/>
        <end position="80"/>
    </location>
</feature>
<dbReference type="PANTHER" id="PTHR34009:SF2">
    <property type="entry name" value="PROTEIN STAR"/>
    <property type="match status" value="1"/>
</dbReference>
<evidence type="ECO:0000256" key="1">
    <source>
        <dbReference type="SAM" id="MobiDB-lite"/>
    </source>
</evidence>
<proteinExistence type="predicted"/>
<dbReference type="Pfam" id="PF05050">
    <property type="entry name" value="Methyltransf_21"/>
    <property type="match status" value="1"/>
</dbReference>
<dbReference type="InterPro" id="IPR006342">
    <property type="entry name" value="FkbM_mtfrase"/>
</dbReference>
<dbReference type="EMBL" id="BLLK01000038">
    <property type="protein sequence ID" value="GFH49792.1"/>
    <property type="molecule type" value="Genomic_DNA"/>
</dbReference>
<dbReference type="PANTHER" id="PTHR34009">
    <property type="entry name" value="PROTEIN STAR"/>
    <property type="match status" value="1"/>
</dbReference>
<evidence type="ECO:0000259" key="2">
    <source>
        <dbReference type="Pfam" id="PF05050"/>
    </source>
</evidence>
<dbReference type="GO" id="GO:0005794">
    <property type="term" value="C:Golgi apparatus"/>
    <property type="evidence" value="ECO:0007669"/>
    <property type="project" value="TreeGrafter"/>
</dbReference>
<keyword evidence="4" id="KW-1185">Reference proteome</keyword>
<dbReference type="GO" id="GO:0016197">
    <property type="term" value="P:endosomal transport"/>
    <property type="evidence" value="ECO:0007669"/>
    <property type="project" value="TreeGrafter"/>
</dbReference>
<organism evidence="3 4">
    <name type="scientific">Chaetoceros tenuissimus</name>
    <dbReference type="NCBI Taxonomy" id="426638"/>
    <lineage>
        <taxon>Eukaryota</taxon>
        <taxon>Sar</taxon>
        <taxon>Stramenopiles</taxon>
        <taxon>Ochrophyta</taxon>
        <taxon>Bacillariophyta</taxon>
        <taxon>Coscinodiscophyceae</taxon>
        <taxon>Chaetocerotophycidae</taxon>
        <taxon>Chaetocerotales</taxon>
        <taxon>Chaetocerotaceae</taxon>
        <taxon>Chaetoceros</taxon>
    </lineage>
</organism>